<dbReference type="SUPFAM" id="SSF56112">
    <property type="entry name" value="Protein kinase-like (PK-like)"/>
    <property type="match status" value="1"/>
</dbReference>
<feature type="compositionally biased region" description="Pro residues" evidence="1">
    <location>
        <begin position="1"/>
        <end position="10"/>
    </location>
</feature>
<name>A0ABN2DKD9_9ACTN</name>
<organism evidence="3 4">
    <name type="scientific">Kribbella hippodromi</name>
    <dbReference type="NCBI Taxonomy" id="434347"/>
    <lineage>
        <taxon>Bacteria</taxon>
        <taxon>Bacillati</taxon>
        <taxon>Actinomycetota</taxon>
        <taxon>Actinomycetes</taxon>
        <taxon>Propionibacteriales</taxon>
        <taxon>Kribbellaceae</taxon>
        <taxon>Kribbella</taxon>
    </lineage>
</organism>
<evidence type="ECO:0000259" key="2">
    <source>
        <dbReference type="Pfam" id="PF01636"/>
    </source>
</evidence>
<proteinExistence type="predicted"/>
<protein>
    <submittedName>
        <fullName evidence="3">Aminoglycoside phosphotransferase family protein</fullName>
    </submittedName>
</protein>
<feature type="region of interest" description="Disordered" evidence="1">
    <location>
        <begin position="1"/>
        <end position="20"/>
    </location>
</feature>
<dbReference type="RefSeq" id="WP_344234887.1">
    <property type="nucleotide sequence ID" value="NZ_BAAAPH010000011.1"/>
</dbReference>
<evidence type="ECO:0000313" key="3">
    <source>
        <dbReference type="EMBL" id="GAA1577674.1"/>
    </source>
</evidence>
<feature type="domain" description="Aminoglycoside phosphotransferase" evidence="2">
    <location>
        <begin position="119"/>
        <end position="188"/>
    </location>
</feature>
<keyword evidence="4" id="KW-1185">Reference proteome</keyword>
<evidence type="ECO:0000313" key="4">
    <source>
        <dbReference type="Proteomes" id="UP001501705"/>
    </source>
</evidence>
<dbReference type="InterPro" id="IPR011009">
    <property type="entry name" value="Kinase-like_dom_sf"/>
</dbReference>
<dbReference type="Proteomes" id="UP001501705">
    <property type="component" value="Unassembled WGS sequence"/>
</dbReference>
<evidence type="ECO:0000256" key="1">
    <source>
        <dbReference type="SAM" id="MobiDB-lite"/>
    </source>
</evidence>
<dbReference type="Pfam" id="PF01636">
    <property type="entry name" value="APH"/>
    <property type="match status" value="1"/>
</dbReference>
<dbReference type="EMBL" id="BAAAPH010000011">
    <property type="protein sequence ID" value="GAA1577674.1"/>
    <property type="molecule type" value="Genomic_DNA"/>
</dbReference>
<accession>A0ABN2DKD9</accession>
<feature type="compositionally biased region" description="Low complexity" evidence="1">
    <location>
        <begin position="11"/>
        <end position="20"/>
    </location>
</feature>
<gene>
    <name evidence="3" type="ORF">GCM10009804_37820</name>
</gene>
<dbReference type="Gene3D" id="3.90.1200.10">
    <property type="match status" value="1"/>
</dbReference>
<reference evidence="3 4" key="1">
    <citation type="journal article" date="2019" name="Int. J. Syst. Evol. Microbiol.">
        <title>The Global Catalogue of Microorganisms (GCM) 10K type strain sequencing project: providing services to taxonomists for standard genome sequencing and annotation.</title>
        <authorList>
            <consortium name="The Broad Institute Genomics Platform"/>
            <consortium name="The Broad Institute Genome Sequencing Center for Infectious Disease"/>
            <person name="Wu L."/>
            <person name="Ma J."/>
        </authorList>
    </citation>
    <scope>NUCLEOTIDE SEQUENCE [LARGE SCALE GENOMIC DNA]</scope>
    <source>
        <strain evidence="3 4">JCM 15572</strain>
    </source>
</reference>
<sequence>MPTDNPPASAPPSVAQAGQQTAEVPLAGGRLTPGVVRVGDTVRRPAHPFTADLLRVLAESGFTAAPQYLGRDDSGRDILTYLHGTVPSSYQRWQDNQIAAAATLLRGFHNATRGTHLTAGQPVVCHHDPAPSNFVFVNDLPTGLFDFDLAAPGDPLEDLGYAAWTWCIASKHADPLRQAHQVRVLADAYGLTAAQRAQLISATLARQLLNVGFWSQRTAAGTEVAERIAWSRREHAFVVAHRAVFEAALG</sequence>
<dbReference type="InterPro" id="IPR002575">
    <property type="entry name" value="Aminoglycoside_PTrfase"/>
</dbReference>
<comment type="caution">
    <text evidence="3">The sequence shown here is derived from an EMBL/GenBank/DDBJ whole genome shotgun (WGS) entry which is preliminary data.</text>
</comment>